<organism evidence="2 3">
    <name type="scientific">Gongylonema pulchrum</name>
    <dbReference type="NCBI Taxonomy" id="637853"/>
    <lineage>
        <taxon>Eukaryota</taxon>
        <taxon>Metazoa</taxon>
        <taxon>Ecdysozoa</taxon>
        <taxon>Nematoda</taxon>
        <taxon>Chromadorea</taxon>
        <taxon>Rhabditida</taxon>
        <taxon>Spirurina</taxon>
        <taxon>Spiruromorpha</taxon>
        <taxon>Spiruroidea</taxon>
        <taxon>Gongylonematidae</taxon>
        <taxon>Gongylonema</taxon>
    </lineage>
</organism>
<gene>
    <name evidence="2" type="ORF">GPUH_LOCUS12249</name>
</gene>
<reference evidence="2 3" key="1">
    <citation type="submission" date="2018-11" db="EMBL/GenBank/DDBJ databases">
        <authorList>
            <consortium name="Pathogen Informatics"/>
        </authorList>
    </citation>
    <scope>NUCLEOTIDE SEQUENCE [LARGE SCALE GENOMIC DNA]</scope>
</reference>
<evidence type="ECO:0000256" key="1">
    <source>
        <dbReference type="SAM" id="MobiDB-lite"/>
    </source>
</evidence>
<keyword evidence="3" id="KW-1185">Reference proteome</keyword>
<evidence type="ECO:0000313" key="3">
    <source>
        <dbReference type="Proteomes" id="UP000271098"/>
    </source>
</evidence>
<feature type="region of interest" description="Disordered" evidence="1">
    <location>
        <begin position="121"/>
        <end position="146"/>
    </location>
</feature>
<evidence type="ECO:0000313" key="2">
    <source>
        <dbReference type="EMBL" id="VDN20126.1"/>
    </source>
</evidence>
<dbReference type="EMBL" id="UYRT01079165">
    <property type="protein sequence ID" value="VDN20126.1"/>
    <property type="molecule type" value="Genomic_DNA"/>
</dbReference>
<feature type="compositionally biased region" description="Polar residues" evidence="1">
    <location>
        <begin position="77"/>
        <end position="86"/>
    </location>
</feature>
<feature type="region of interest" description="Disordered" evidence="1">
    <location>
        <begin position="15"/>
        <end position="41"/>
    </location>
</feature>
<dbReference type="AlphaFoldDB" id="A0A3P7PPQ6"/>
<name>A0A3P7PPQ6_9BILA</name>
<feature type="compositionally biased region" description="Low complexity" evidence="1">
    <location>
        <begin position="15"/>
        <end position="29"/>
    </location>
</feature>
<accession>A0A3P7PPQ6</accession>
<proteinExistence type="predicted"/>
<protein>
    <submittedName>
        <fullName evidence="2">Uncharacterized protein</fullName>
    </submittedName>
</protein>
<dbReference type="OrthoDB" id="10470775at2759"/>
<sequence length="158" mass="16989">MFCLKNFVLQSISSQQHQQQISPTHHSQPAPGIYGREGPSQNAVGMTNNSMDYSSSDAWPEDLSGLSISDDPFATMFTQQFDSPPQQRHHPRQSYPTGRGGGHGTTAVTASTDLYCCPGPPNIGGSDQPMESVHMGSPEPTTWPDPATACSSFGDFPM</sequence>
<feature type="region of interest" description="Disordered" evidence="1">
    <location>
        <begin position="77"/>
        <end position="107"/>
    </location>
</feature>
<dbReference type="Proteomes" id="UP000271098">
    <property type="component" value="Unassembled WGS sequence"/>
</dbReference>